<reference evidence="1" key="1">
    <citation type="journal article" date="2014" name="J. Gen. Virol.">
        <title>Genome diversity and evidence of recombination and reassortment in nanoviruses from Europe.</title>
        <authorList>
            <person name="Grigoras I."/>
            <person name="Ginzo A.I."/>
            <person name="Martin D.P."/>
            <person name="Varsani A."/>
            <person name="Romero J."/>
            <person name="Mammadov A.Ch."/>
            <person name="Huseynova I.M."/>
            <person name="Aliyev J.A."/>
            <person name="Kheyr-Pour A."/>
            <person name="Huss H."/>
            <person name="Ziebell H."/>
            <person name="Timchenko T."/>
            <person name="Vetten H.J."/>
            <person name="Gronenborn B."/>
        </authorList>
    </citation>
    <scope>NUCLEOTIDE SEQUENCE</scope>
    <source>
        <strain evidence="1">Stadl-Paura_3</strain>
    </source>
</reference>
<protein>
    <submittedName>
        <fullName evidence="1">U2 protein</fullName>
    </submittedName>
</protein>
<evidence type="ECO:0000313" key="1">
    <source>
        <dbReference type="EMBL" id="AHC72173.1"/>
    </source>
</evidence>
<sequence length="106" mass="12744">MATESIERLSRSEIVKLKEEQDAFWEAHQAYLRSNEDMLGQFCRRHGRRVRAYPKLPSYAPAYWINWYRFVFDINVDECKACSQEQVDRENTNPTIEDCYKEFVIL</sequence>
<proteinExistence type="predicted"/>
<gene>
    <name evidence="1" type="primary">U2</name>
</gene>
<name>V9TSL8_9VIRU</name>
<accession>V9TSL8</accession>
<organism evidence="1">
    <name type="scientific">Black medic leaf roll virus</name>
    <dbReference type="NCBI Taxonomy" id="2038729"/>
    <lineage>
        <taxon>Viruses</taxon>
        <taxon>Monodnaviria</taxon>
        <taxon>Shotokuvirae</taxon>
        <taxon>Cressdnaviricota</taxon>
        <taxon>Arfiviricetes</taxon>
        <taxon>Mulpavirales</taxon>
        <taxon>Nanoviridae</taxon>
        <taxon>Nanovirus</taxon>
        <taxon>Nanovirus medicagonis</taxon>
    </lineage>
</organism>
<dbReference type="EMBL" id="KC978945">
    <property type="protein sequence ID" value="AHC72173.1"/>
    <property type="molecule type" value="Genomic_DNA"/>
</dbReference>